<dbReference type="EMBL" id="CP000847">
    <property type="protein sequence ID" value="ABV74626.1"/>
    <property type="molecule type" value="Genomic_DNA"/>
</dbReference>
<dbReference type="AlphaFoldDB" id="A8GMK1"/>
<sequence>MKAVNHVLQKGRFFFEDLGGTAETKFRTANLNKKPTNHILKRGSNNFEPPHKK</sequence>
<dbReference type="Proteomes" id="UP000006830">
    <property type="component" value="Chromosome"/>
</dbReference>
<gene>
    <name evidence="1" type="ordered locus">A1C_01575</name>
</gene>
<dbReference type="KEGG" id="rak:A1C_01575"/>
<reference evidence="1" key="1">
    <citation type="submission" date="2007-09" db="EMBL/GenBank/DDBJ databases">
        <title>Complete Genome Sequence of Rickettsia akari.</title>
        <authorList>
            <person name="Madan A."/>
            <person name="Fahey J."/>
            <person name="Helton E."/>
            <person name="Ketteman M."/>
            <person name="Madan A."/>
            <person name="Rodrigues S."/>
            <person name="Sanchez A."/>
            <person name="Whiting M."/>
            <person name="Dasch G."/>
            <person name="Eremeeva M."/>
        </authorList>
    </citation>
    <scope>NUCLEOTIDE SEQUENCE</scope>
    <source>
        <strain evidence="1">Hartford</strain>
    </source>
</reference>
<keyword evidence="2" id="KW-1185">Reference proteome</keyword>
<evidence type="ECO:0000313" key="1">
    <source>
        <dbReference type="EMBL" id="ABV74626.1"/>
    </source>
</evidence>
<protein>
    <submittedName>
        <fullName evidence="1">Uncharacterized protein</fullName>
    </submittedName>
</protein>
<organism evidence="1 2">
    <name type="scientific">Rickettsia akari (strain Hartford)</name>
    <dbReference type="NCBI Taxonomy" id="293614"/>
    <lineage>
        <taxon>Bacteria</taxon>
        <taxon>Pseudomonadati</taxon>
        <taxon>Pseudomonadota</taxon>
        <taxon>Alphaproteobacteria</taxon>
        <taxon>Rickettsiales</taxon>
        <taxon>Rickettsiaceae</taxon>
        <taxon>Rickettsieae</taxon>
        <taxon>Rickettsia</taxon>
        <taxon>spotted fever group</taxon>
    </lineage>
</organism>
<dbReference type="HOGENOM" id="CLU_3065696_0_0_5"/>
<proteinExistence type="predicted"/>
<evidence type="ECO:0000313" key="2">
    <source>
        <dbReference type="Proteomes" id="UP000006830"/>
    </source>
</evidence>
<accession>A8GMK1</accession>
<name>A8GMK1_RICAH</name>